<evidence type="ECO:0000259" key="8">
    <source>
        <dbReference type="Pfam" id="PF00689"/>
    </source>
</evidence>
<dbReference type="GO" id="GO:0005391">
    <property type="term" value="F:P-type sodium:potassium-exchanging transporter activity"/>
    <property type="evidence" value="ECO:0007669"/>
    <property type="project" value="TreeGrafter"/>
</dbReference>
<dbReference type="GO" id="GO:0005886">
    <property type="term" value="C:plasma membrane"/>
    <property type="evidence" value="ECO:0007669"/>
    <property type="project" value="UniProtKB-SubCell"/>
</dbReference>
<keyword evidence="5 7" id="KW-0472">Membrane</keyword>
<proteinExistence type="predicted"/>
<protein>
    <submittedName>
        <fullName evidence="9">Probable K, P-type ATPase (Mediates high-affinity potassium or sodium uptake)</fullName>
    </submittedName>
</protein>
<dbReference type="InterPro" id="IPR050510">
    <property type="entry name" value="Cation_transp_ATPase_P-type"/>
</dbReference>
<evidence type="ECO:0000313" key="10">
    <source>
        <dbReference type="Proteomes" id="UP000658997"/>
    </source>
</evidence>
<dbReference type="InterPro" id="IPR023298">
    <property type="entry name" value="ATPase_P-typ_TM_dom_sf"/>
</dbReference>
<evidence type="ECO:0000256" key="2">
    <source>
        <dbReference type="ARBA" id="ARBA00022475"/>
    </source>
</evidence>
<evidence type="ECO:0000256" key="3">
    <source>
        <dbReference type="ARBA" id="ARBA00022692"/>
    </source>
</evidence>
<dbReference type="PANTHER" id="PTHR43294:SF21">
    <property type="entry name" value="CATION TRANSPORTING ATPASE"/>
    <property type="match status" value="1"/>
</dbReference>
<keyword evidence="2" id="KW-1003">Cell membrane</keyword>
<comment type="caution">
    <text evidence="9">The sequence shown here is derived from an EMBL/GenBank/DDBJ whole genome shotgun (WGS) entry which is preliminary data.</text>
</comment>
<dbReference type="GO" id="GO:0005524">
    <property type="term" value="F:ATP binding"/>
    <property type="evidence" value="ECO:0007669"/>
    <property type="project" value="InterPro"/>
</dbReference>
<gene>
    <name evidence="9" type="ORF">UBRO2_01346</name>
</gene>
<evidence type="ECO:0000256" key="5">
    <source>
        <dbReference type="ARBA" id="ARBA00023136"/>
    </source>
</evidence>
<feature type="compositionally biased region" description="Polar residues" evidence="6">
    <location>
        <begin position="9"/>
        <end position="19"/>
    </location>
</feature>
<keyword evidence="3 7" id="KW-0812">Transmembrane</keyword>
<dbReference type="GO" id="GO:0006883">
    <property type="term" value="P:intracellular sodium ion homeostasis"/>
    <property type="evidence" value="ECO:0007669"/>
    <property type="project" value="TreeGrafter"/>
</dbReference>
<dbReference type="GO" id="GO:1990573">
    <property type="term" value="P:potassium ion import across plasma membrane"/>
    <property type="evidence" value="ECO:0007669"/>
    <property type="project" value="TreeGrafter"/>
</dbReference>
<dbReference type="AlphaFoldDB" id="A0A8H8TR36"/>
<evidence type="ECO:0000256" key="7">
    <source>
        <dbReference type="SAM" id="Phobius"/>
    </source>
</evidence>
<evidence type="ECO:0000256" key="1">
    <source>
        <dbReference type="ARBA" id="ARBA00004651"/>
    </source>
</evidence>
<reference evidence="9" key="1">
    <citation type="submission" date="2018-08" db="EMBL/GenBank/DDBJ databases">
        <authorList>
            <person name="Guldener U."/>
        </authorList>
    </citation>
    <scope>NUCLEOTIDE SEQUENCE</scope>
    <source>
        <strain evidence="9">UB2</strain>
    </source>
</reference>
<feature type="compositionally biased region" description="Basic and acidic residues" evidence="6">
    <location>
        <begin position="20"/>
        <end position="32"/>
    </location>
</feature>
<feature type="domain" description="Cation-transporting P-type ATPase C-terminal" evidence="8">
    <location>
        <begin position="334"/>
        <end position="459"/>
    </location>
</feature>
<dbReference type="Proteomes" id="UP000658997">
    <property type="component" value="Unassembled WGS sequence"/>
</dbReference>
<dbReference type="InterPro" id="IPR023299">
    <property type="entry name" value="ATPase_P-typ_cyto_dom_N"/>
</dbReference>
<dbReference type="InterPro" id="IPR006068">
    <property type="entry name" value="ATPase_P-typ_cation-transptr_C"/>
</dbReference>
<keyword evidence="10" id="KW-1185">Reference proteome</keyword>
<name>A0A8H8TR36_9BASI</name>
<dbReference type="InterPro" id="IPR001757">
    <property type="entry name" value="P_typ_ATPase"/>
</dbReference>
<feature type="transmembrane region" description="Helical" evidence="7">
    <location>
        <begin position="386"/>
        <end position="408"/>
    </location>
</feature>
<dbReference type="SUPFAM" id="SSF81665">
    <property type="entry name" value="Calcium ATPase, transmembrane domain M"/>
    <property type="match status" value="1"/>
</dbReference>
<dbReference type="Gene3D" id="3.40.50.1000">
    <property type="entry name" value="HAD superfamily/HAD-like"/>
    <property type="match status" value="1"/>
</dbReference>
<dbReference type="EMBL" id="ULHB01000017">
    <property type="protein sequence ID" value="SYW76275.1"/>
    <property type="molecule type" value="Genomic_DNA"/>
</dbReference>
<dbReference type="SUPFAM" id="SSF56784">
    <property type="entry name" value="HAD-like"/>
    <property type="match status" value="1"/>
</dbReference>
<sequence length="460" mass="51205">MRFSRAPTPLQTRVSTLLRSSEDSSRTANAEEIRSVQETNKPWDNEYTLNFNSKNKFMLRLISLCPEAQQDTKEAVNFSADSDKILLAKGGPDVLLKRASSVLGASGEVVALTDNLKDSIVAMQSLCPSRGQRVLLLARKIIRAGDLDNKFAIQELVMNANMDLTVVRLVGILAAEAIARQCGIVTSEKVLRYDDLHSIELPVYDTHADTDARPQNALSLSGPDMMKFSEADWEQVCRFDKIVFSHTTTEQKLGIVNEFQARDECVGMTGDGVNDAPSLKQADIGIAMGSSIVDALLYARLVFINLEKSIGYLLPAGSIAELCLVLISFFFGLPQILSNLQMIFVCVLRDAISSLSLVHEQPEADLLKRKPRSVKKDRLADWKLLLHAYLFVGIPLTIISCAMGFWWMPRAGIKFSDMWLTYGAGRVQTTNPEYLNEILNQANAVYFFNLVIQQWFNLLG</sequence>
<dbReference type="PRINTS" id="PR00120">
    <property type="entry name" value="HATPASE"/>
</dbReference>
<feature type="transmembrane region" description="Helical" evidence="7">
    <location>
        <begin position="310"/>
        <end position="333"/>
    </location>
</feature>
<dbReference type="GO" id="GO:0030007">
    <property type="term" value="P:intracellular potassium ion homeostasis"/>
    <property type="evidence" value="ECO:0007669"/>
    <property type="project" value="TreeGrafter"/>
</dbReference>
<dbReference type="SUPFAM" id="SSF81660">
    <property type="entry name" value="Metal cation-transporting ATPase, ATP-binding domain N"/>
    <property type="match status" value="1"/>
</dbReference>
<dbReference type="PANTHER" id="PTHR43294">
    <property type="entry name" value="SODIUM/POTASSIUM-TRANSPORTING ATPASE SUBUNIT ALPHA"/>
    <property type="match status" value="1"/>
</dbReference>
<evidence type="ECO:0000256" key="4">
    <source>
        <dbReference type="ARBA" id="ARBA00022989"/>
    </source>
</evidence>
<dbReference type="InterPro" id="IPR023214">
    <property type="entry name" value="HAD_sf"/>
</dbReference>
<dbReference type="Pfam" id="PF00689">
    <property type="entry name" value="Cation_ATPase_C"/>
    <property type="match status" value="1"/>
</dbReference>
<dbReference type="Gene3D" id="1.20.1110.10">
    <property type="entry name" value="Calcium-transporting ATPase, transmembrane domain"/>
    <property type="match status" value="1"/>
</dbReference>
<dbReference type="InterPro" id="IPR036412">
    <property type="entry name" value="HAD-like_sf"/>
</dbReference>
<keyword evidence="4 7" id="KW-1133">Transmembrane helix</keyword>
<dbReference type="GO" id="GO:0016887">
    <property type="term" value="F:ATP hydrolysis activity"/>
    <property type="evidence" value="ECO:0007669"/>
    <property type="project" value="InterPro"/>
</dbReference>
<accession>A0A8H8TR36</accession>
<dbReference type="Gene3D" id="3.40.1110.10">
    <property type="entry name" value="Calcium-transporting ATPase, cytoplasmic domain N"/>
    <property type="match status" value="1"/>
</dbReference>
<dbReference type="Pfam" id="PF13246">
    <property type="entry name" value="Cation_ATPase"/>
    <property type="match status" value="1"/>
</dbReference>
<evidence type="ECO:0000313" key="9">
    <source>
        <dbReference type="EMBL" id="SYW76275.1"/>
    </source>
</evidence>
<evidence type="ECO:0000256" key="6">
    <source>
        <dbReference type="SAM" id="MobiDB-lite"/>
    </source>
</evidence>
<dbReference type="GO" id="GO:0036376">
    <property type="term" value="P:sodium ion export across plasma membrane"/>
    <property type="evidence" value="ECO:0007669"/>
    <property type="project" value="TreeGrafter"/>
</dbReference>
<comment type="subcellular location">
    <subcellularLocation>
        <location evidence="1">Cell membrane</location>
        <topology evidence="1">Multi-pass membrane protein</topology>
    </subcellularLocation>
</comment>
<organism evidence="9 10">
    <name type="scientific">Ustilago bromivora</name>
    <dbReference type="NCBI Taxonomy" id="307758"/>
    <lineage>
        <taxon>Eukaryota</taxon>
        <taxon>Fungi</taxon>
        <taxon>Dikarya</taxon>
        <taxon>Basidiomycota</taxon>
        <taxon>Ustilaginomycotina</taxon>
        <taxon>Ustilaginomycetes</taxon>
        <taxon>Ustilaginales</taxon>
        <taxon>Ustilaginaceae</taxon>
        <taxon>Ustilago</taxon>
    </lineage>
</organism>
<feature type="region of interest" description="Disordered" evidence="6">
    <location>
        <begin position="1"/>
        <end position="32"/>
    </location>
</feature>
<dbReference type="GO" id="GO:1902600">
    <property type="term" value="P:proton transmembrane transport"/>
    <property type="evidence" value="ECO:0007669"/>
    <property type="project" value="TreeGrafter"/>
</dbReference>